<dbReference type="SUPFAM" id="SSF52540">
    <property type="entry name" value="P-loop containing nucleoside triphosphate hydrolases"/>
    <property type="match status" value="1"/>
</dbReference>
<gene>
    <name evidence="5" type="ORF">DU506_05485</name>
</gene>
<dbReference type="Proteomes" id="UP000253204">
    <property type="component" value="Unassembled WGS sequence"/>
</dbReference>
<dbReference type="Pfam" id="PF00005">
    <property type="entry name" value="ABC_tran"/>
    <property type="match status" value="1"/>
</dbReference>
<dbReference type="OrthoDB" id="9802264at2"/>
<dbReference type="EMBL" id="QPIJ01000008">
    <property type="protein sequence ID" value="RCV92828.1"/>
    <property type="molecule type" value="Genomic_DNA"/>
</dbReference>
<keyword evidence="2" id="KW-0547">Nucleotide-binding</keyword>
<evidence type="ECO:0000256" key="3">
    <source>
        <dbReference type="ARBA" id="ARBA00022840"/>
    </source>
</evidence>
<proteinExistence type="predicted"/>
<dbReference type="InterPro" id="IPR003439">
    <property type="entry name" value="ABC_transporter-like_ATP-bd"/>
</dbReference>
<sequence length="207" mass="22412">MNDSLILKQVRIQLENRCLVGVDQIISPGDVFTVMGPSGSGKSTLLAYVAGFLSPTFQAEGEIWLGNRDITHLPAESRGVGLLFQDPLLFPHLSVAGNLGFGLPQHTPNKAECIERALEQINLSGFGNRDPATLSGGQKSRVALMRLLLSKPCAVLLDEPFSKLDTTLRREMRDLVFSQLREAGLPSLLVTHDQEDAQAAGGPLIEL</sequence>
<evidence type="ECO:0000256" key="2">
    <source>
        <dbReference type="ARBA" id="ARBA00022741"/>
    </source>
</evidence>
<accession>A0A368U6P8</accession>
<dbReference type="SMART" id="SM00382">
    <property type="entry name" value="AAA"/>
    <property type="match status" value="1"/>
</dbReference>
<dbReference type="Gene3D" id="3.40.50.300">
    <property type="entry name" value="P-loop containing nucleotide triphosphate hydrolases"/>
    <property type="match status" value="1"/>
</dbReference>
<keyword evidence="3 5" id="KW-0067">ATP-binding</keyword>
<feature type="domain" description="ABC transporter" evidence="4">
    <location>
        <begin position="1"/>
        <end position="207"/>
    </location>
</feature>
<dbReference type="GO" id="GO:0016887">
    <property type="term" value="F:ATP hydrolysis activity"/>
    <property type="evidence" value="ECO:0007669"/>
    <property type="project" value="InterPro"/>
</dbReference>
<keyword evidence="6" id="KW-1185">Reference proteome</keyword>
<dbReference type="PANTHER" id="PTHR42781">
    <property type="entry name" value="SPERMIDINE/PUTRESCINE IMPORT ATP-BINDING PROTEIN POTA"/>
    <property type="match status" value="1"/>
</dbReference>
<evidence type="ECO:0000256" key="1">
    <source>
        <dbReference type="ARBA" id="ARBA00022448"/>
    </source>
</evidence>
<organism evidence="5 6">
    <name type="scientific">Vreelandella rituensis</name>
    <dbReference type="NCBI Taxonomy" id="2282306"/>
    <lineage>
        <taxon>Bacteria</taxon>
        <taxon>Pseudomonadati</taxon>
        <taxon>Pseudomonadota</taxon>
        <taxon>Gammaproteobacteria</taxon>
        <taxon>Oceanospirillales</taxon>
        <taxon>Halomonadaceae</taxon>
        <taxon>Vreelandella</taxon>
    </lineage>
</organism>
<reference evidence="5 6" key="1">
    <citation type="submission" date="2018-07" db="EMBL/GenBank/DDBJ databases">
        <title>Halomonas rutogse sp. nov., isolated from Lake TangqianCo on Tibetan Plateau.</title>
        <authorList>
            <person name="Lu H."/>
            <person name="Xing P."/>
            <person name="Wu Q."/>
        </authorList>
    </citation>
    <scope>NUCLEOTIDE SEQUENCE [LARGE SCALE GENOMIC DNA]</scope>
    <source>
        <strain evidence="5 6">TQ8S</strain>
    </source>
</reference>
<dbReference type="PROSITE" id="PS50893">
    <property type="entry name" value="ABC_TRANSPORTER_2"/>
    <property type="match status" value="1"/>
</dbReference>
<dbReference type="GO" id="GO:0005524">
    <property type="term" value="F:ATP binding"/>
    <property type="evidence" value="ECO:0007669"/>
    <property type="project" value="UniProtKB-KW"/>
</dbReference>
<evidence type="ECO:0000313" key="6">
    <source>
        <dbReference type="Proteomes" id="UP000253204"/>
    </source>
</evidence>
<dbReference type="RefSeq" id="WP_114485937.1">
    <property type="nucleotide sequence ID" value="NZ_CBCSHM010000009.1"/>
</dbReference>
<dbReference type="AlphaFoldDB" id="A0A368U6P8"/>
<dbReference type="InterPro" id="IPR027417">
    <property type="entry name" value="P-loop_NTPase"/>
</dbReference>
<dbReference type="InterPro" id="IPR050093">
    <property type="entry name" value="ABC_SmlMolc_Importer"/>
</dbReference>
<evidence type="ECO:0000313" key="5">
    <source>
        <dbReference type="EMBL" id="RCV92828.1"/>
    </source>
</evidence>
<protein>
    <submittedName>
        <fullName evidence="5">ATP-binding cassette domain-containing protein</fullName>
    </submittedName>
</protein>
<comment type="caution">
    <text evidence="5">The sequence shown here is derived from an EMBL/GenBank/DDBJ whole genome shotgun (WGS) entry which is preliminary data.</text>
</comment>
<dbReference type="InterPro" id="IPR003593">
    <property type="entry name" value="AAA+_ATPase"/>
</dbReference>
<dbReference type="PANTHER" id="PTHR42781:SF4">
    <property type="entry name" value="SPERMIDINE_PUTRESCINE IMPORT ATP-BINDING PROTEIN POTA"/>
    <property type="match status" value="1"/>
</dbReference>
<evidence type="ECO:0000259" key="4">
    <source>
        <dbReference type="PROSITE" id="PS50893"/>
    </source>
</evidence>
<keyword evidence="1" id="KW-0813">Transport</keyword>
<name>A0A368U6P8_9GAMM</name>